<comment type="caution">
    <text evidence="1">The sequence shown here is derived from an EMBL/GenBank/DDBJ whole genome shotgun (WGS) entry which is preliminary data.</text>
</comment>
<dbReference type="Proteomes" id="UP001419268">
    <property type="component" value="Unassembled WGS sequence"/>
</dbReference>
<dbReference type="PANTHER" id="PTHR38542">
    <property type="entry name" value="OS04G0450500 PROTEIN"/>
    <property type="match status" value="1"/>
</dbReference>
<protein>
    <submittedName>
        <fullName evidence="1">Uncharacterized protein</fullName>
    </submittedName>
</protein>
<dbReference type="InterPro" id="IPR012340">
    <property type="entry name" value="NA-bd_OB-fold"/>
</dbReference>
<evidence type="ECO:0000313" key="1">
    <source>
        <dbReference type="EMBL" id="KAK9111795.1"/>
    </source>
</evidence>
<dbReference type="SUPFAM" id="SSF50249">
    <property type="entry name" value="Nucleic acid-binding proteins"/>
    <property type="match status" value="1"/>
</dbReference>
<accession>A0AAP0IAY3</accession>
<keyword evidence="2" id="KW-1185">Reference proteome</keyword>
<reference evidence="1 2" key="1">
    <citation type="submission" date="2024-01" db="EMBL/GenBank/DDBJ databases">
        <title>Genome assemblies of Stephania.</title>
        <authorList>
            <person name="Yang L."/>
        </authorList>
    </citation>
    <scope>NUCLEOTIDE SEQUENCE [LARGE SCALE GENOMIC DNA]</scope>
    <source>
        <strain evidence="1">JXDWG</strain>
        <tissue evidence="1">Leaf</tissue>
    </source>
</reference>
<dbReference type="Gene3D" id="2.40.50.140">
    <property type="entry name" value="Nucleic acid-binding proteins"/>
    <property type="match status" value="1"/>
</dbReference>
<gene>
    <name evidence="1" type="ORF">Scep_019314</name>
</gene>
<name>A0AAP0IAY3_9MAGN</name>
<dbReference type="PANTHER" id="PTHR38542:SF2">
    <property type="entry name" value="REPLICATION FACTOR A C-TERMINAL DOMAIN-CONTAINING PROTEIN"/>
    <property type="match status" value="1"/>
</dbReference>
<evidence type="ECO:0000313" key="2">
    <source>
        <dbReference type="Proteomes" id="UP001419268"/>
    </source>
</evidence>
<dbReference type="AlphaFoldDB" id="A0AAP0IAY3"/>
<dbReference type="EMBL" id="JBBNAG010000008">
    <property type="protein sequence ID" value="KAK9111795.1"/>
    <property type="molecule type" value="Genomic_DNA"/>
</dbReference>
<proteinExistence type="predicted"/>
<sequence>MGAIGWYGPLIDLCEATSHVGDYVQLLVFVHRTRPFQKFKSLKGSLSRTDIQVGDNTRLFFNVTLWKKEMGSMVKAGDVVLLQNVTIVKYGGIIEAQSVLVSSLTTVVHSRQLLASEGINDQLAFPRVGETTKEKLKKLILWLQQDGLLLHQAQLLTCQKRQLVKNWKVNKEMKYQECISVSLVSSLTIS</sequence>
<organism evidence="1 2">
    <name type="scientific">Stephania cephalantha</name>
    <dbReference type="NCBI Taxonomy" id="152367"/>
    <lineage>
        <taxon>Eukaryota</taxon>
        <taxon>Viridiplantae</taxon>
        <taxon>Streptophyta</taxon>
        <taxon>Embryophyta</taxon>
        <taxon>Tracheophyta</taxon>
        <taxon>Spermatophyta</taxon>
        <taxon>Magnoliopsida</taxon>
        <taxon>Ranunculales</taxon>
        <taxon>Menispermaceae</taxon>
        <taxon>Menispermoideae</taxon>
        <taxon>Cissampelideae</taxon>
        <taxon>Stephania</taxon>
    </lineage>
</organism>